<dbReference type="GeneID" id="112286320"/>
<evidence type="ECO:0000313" key="3">
    <source>
        <dbReference type="EMBL" id="PNR48473.1"/>
    </source>
</evidence>
<dbReference type="HOGENOM" id="CLU_941340_0_0_1"/>
<dbReference type="EnsemblPlants" id="Pp3c9_19950V3.2">
    <property type="protein sequence ID" value="PAC:32913216.CDS.1"/>
    <property type="gene ID" value="Pp3c9_19950"/>
</dbReference>
<protein>
    <recommendedName>
        <fullName evidence="2">VQ domain-containing protein</fullName>
    </recommendedName>
</protein>
<feature type="compositionally biased region" description="Polar residues" evidence="1">
    <location>
        <begin position="7"/>
        <end position="17"/>
    </location>
</feature>
<dbReference type="PANTHER" id="PTHR33143">
    <property type="entry name" value="F16F4.1 PROTEIN-RELATED"/>
    <property type="match status" value="1"/>
</dbReference>
<dbReference type="InterPro" id="IPR008889">
    <property type="entry name" value="VQ"/>
</dbReference>
<dbReference type="InterPro" id="IPR039607">
    <property type="entry name" value="VQ_8/17/18/20/21/25"/>
</dbReference>
<dbReference type="RefSeq" id="XP_024383849.1">
    <property type="nucleotide sequence ID" value="XM_024528081.2"/>
</dbReference>
<accession>A9SKX9</accession>
<dbReference type="PaxDb" id="3218-PP1S89_5V6.1"/>
<feature type="compositionally biased region" description="Polar residues" evidence="1">
    <location>
        <begin position="158"/>
        <end position="180"/>
    </location>
</feature>
<dbReference type="Gramene" id="Pp3c9_19950V3.1">
    <property type="protein sequence ID" value="PAC:32913215.CDS.1"/>
    <property type="gene ID" value="Pp3c9_19950"/>
</dbReference>
<evidence type="ECO:0000259" key="2">
    <source>
        <dbReference type="Pfam" id="PF05678"/>
    </source>
</evidence>
<dbReference type="OrthoDB" id="693437at2759"/>
<feature type="region of interest" description="Disordered" evidence="1">
    <location>
        <begin position="153"/>
        <end position="180"/>
    </location>
</feature>
<name>A9SKX9_PHYPA</name>
<feature type="domain" description="VQ" evidence="2">
    <location>
        <begin position="68"/>
        <end position="92"/>
    </location>
</feature>
<dbReference type="EnsemblPlants" id="Pp3c9_19950V3.1">
    <property type="protein sequence ID" value="PAC:32913215.CDS.1"/>
    <property type="gene ID" value="Pp3c9_19950"/>
</dbReference>
<evidence type="ECO:0000313" key="4">
    <source>
        <dbReference type="EnsemblPlants" id="PAC:32913215.CDS.1"/>
    </source>
</evidence>
<dbReference type="AlphaFoldDB" id="A9SKX9"/>
<reference evidence="3 5" key="1">
    <citation type="journal article" date="2008" name="Science">
        <title>The Physcomitrella genome reveals evolutionary insights into the conquest of land by plants.</title>
        <authorList>
            <person name="Rensing S."/>
            <person name="Lang D."/>
            <person name="Zimmer A."/>
            <person name="Terry A."/>
            <person name="Salamov A."/>
            <person name="Shapiro H."/>
            <person name="Nishiyama T."/>
            <person name="Perroud P.-F."/>
            <person name="Lindquist E."/>
            <person name="Kamisugi Y."/>
            <person name="Tanahashi T."/>
            <person name="Sakakibara K."/>
            <person name="Fujita T."/>
            <person name="Oishi K."/>
            <person name="Shin-I T."/>
            <person name="Kuroki Y."/>
            <person name="Toyoda A."/>
            <person name="Suzuki Y."/>
            <person name="Hashimoto A."/>
            <person name="Yamaguchi K."/>
            <person name="Sugano A."/>
            <person name="Kohara Y."/>
            <person name="Fujiyama A."/>
            <person name="Anterola A."/>
            <person name="Aoki S."/>
            <person name="Ashton N."/>
            <person name="Barbazuk W.B."/>
            <person name="Barker E."/>
            <person name="Bennetzen J."/>
            <person name="Bezanilla M."/>
            <person name="Blankenship R."/>
            <person name="Cho S.H."/>
            <person name="Dutcher S."/>
            <person name="Estelle M."/>
            <person name="Fawcett J.A."/>
            <person name="Gundlach H."/>
            <person name="Hanada K."/>
            <person name="Heyl A."/>
            <person name="Hicks K.A."/>
            <person name="Hugh J."/>
            <person name="Lohr M."/>
            <person name="Mayer K."/>
            <person name="Melkozernov A."/>
            <person name="Murata T."/>
            <person name="Nelson D."/>
            <person name="Pils B."/>
            <person name="Prigge M."/>
            <person name="Reiss B."/>
            <person name="Renner T."/>
            <person name="Rombauts S."/>
            <person name="Rushton P."/>
            <person name="Sanderfoot A."/>
            <person name="Schween G."/>
            <person name="Shiu S.-H."/>
            <person name="Stueber K."/>
            <person name="Theodoulou F.L."/>
            <person name="Tu H."/>
            <person name="Van de Peer Y."/>
            <person name="Verrier P.J."/>
            <person name="Waters E."/>
            <person name="Wood A."/>
            <person name="Yang L."/>
            <person name="Cove D."/>
            <person name="Cuming A."/>
            <person name="Hasebe M."/>
            <person name="Lucas S."/>
            <person name="Mishler D.B."/>
            <person name="Reski R."/>
            <person name="Grigoriev I."/>
            <person name="Quatrano R.S."/>
            <person name="Boore J.L."/>
        </authorList>
    </citation>
    <scope>NUCLEOTIDE SEQUENCE [LARGE SCALE GENOMIC DNA]</scope>
    <source>
        <strain evidence="4 5">cv. Gransden 2004</strain>
    </source>
</reference>
<reference evidence="4" key="3">
    <citation type="submission" date="2020-12" db="UniProtKB">
        <authorList>
            <consortium name="EnsemblPlants"/>
        </authorList>
    </citation>
    <scope>IDENTIFICATION</scope>
</reference>
<dbReference type="PANTHER" id="PTHR33143:SF3">
    <property type="entry name" value="VQ MOTIF-CONTAINING PROTEIN 17-RELATED"/>
    <property type="match status" value="1"/>
</dbReference>
<dbReference type="Pfam" id="PF05678">
    <property type="entry name" value="VQ"/>
    <property type="match status" value="1"/>
</dbReference>
<dbReference type="KEGG" id="ppp:112286320"/>
<reference evidence="3 5" key="2">
    <citation type="journal article" date="2018" name="Plant J.">
        <title>The Physcomitrella patens chromosome-scale assembly reveals moss genome structure and evolution.</title>
        <authorList>
            <person name="Lang D."/>
            <person name="Ullrich K.K."/>
            <person name="Murat F."/>
            <person name="Fuchs J."/>
            <person name="Jenkins J."/>
            <person name="Haas F.B."/>
            <person name="Piednoel M."/>
            <person name="Gundlach H."/>
            <person name="Van Bel M."/>
            <person name="Meyberg R."/>
            <person name="Vives C."/>
            <person name="Morata J."/>
            <person name="Symeonidi A."/>
            <person name="Hiss M."/>
            <person name="Muchero W."/>
            <person name="Kamisugi Y."/>
            <person name="Saleh O."/>
            <person name="Blanc G."/>
            <person name="Decker E.L."/>
            <person name="van Gessel N."/>
            <person name="Grimwood J."/>
            <person name="Hayes R.D."/>
            <person name="Graham S.W."/>
            <person name="Gunter L.E."/>
            <person name="McDaniel S.F."/>
            <person name="Hoernstein S.N.W."/>
            <person name="Larsson A."/>
            <person name="Li F.W."/>
            <person name="Perroud P.F."/>
            <person name="Phillips J."/>
            <person name="Ranjan P."/>
            <person name="Rokshar D.S."/>
            <person name="Rothfels C.J."/>
            <person name="Schneider L."/>
            <person name="Shu S."/>
            <person name="Stevenson D.W."/>
            <person name="Thummler F."/>
            <person name="Tillich M."/>
            <person name="Villarreal Aguilar J.C."/>
            <person name="Widiez T."/>
            <person name="Wong G.K."/>
            <person name="Wymore A."/>
            <person name="Zhang Y."/>
            <person name="Zimmer A.D."/>
            <person name="Quatrano R.S."/>
            <person name="Mayer K.F.X."/>
            <person name="Goodstein D."/>
            <person name="Casacuberta J.M."/>
            <person name="Vandepoele K."/>
            <person name="Reski R."/>
            <person name="Cuming A.C."/>
            <person name="Tuskan G.A."/>
            <person name="Maumus F."/>
            <person name="Salse J."/>
            <person name="Schmutz J."/>
            <person name="Rensing S.A."/>
        </authorList>
    </citation>
    <scope>NUCLEOTIDE SEQUENCE [LARGE SCALE GENOMIC DNA]</scope>
    <source>
        <strain evidence="4 5">cv. Gransden 2004</strain>
    </source>
</reference>
<evidence type="ECO:0000313" key="5">
    <source>
        <dbReference type="Proteomes" id="UP000006727"/>
    </source>
</evidence>
<dbReference type="EMBL" id="ABEU02000009">
    <property type="protein sequence ID" value="PNR48473.1"/>
    <property type="molecule type" value="Genomic_DNA"/>
</dbReference>
<keyword evidence="5" id="KW-1185">Reference proteome</keyword>
<organism evidence="3">
    <name type="scientific">Physcomitrium patens</name>
    <name type="common">Spreading-leaved earth moss</name>
    <name type="synonym">Physcomitrella patens</name>
    <dbReference type="NCBI Taxonomy" id="3218"/>
    <lineage>
        <taxon>Eukaryota</taxon>
        <taxon>Viridiplantae</taxon>
        <taxon>Streptophyta</taxon>
        <taxon>Embryophyta</taxon>
        <taxon>Bryophyta</taxon>
        <taxon>Bryophytina</taxon>
        <taxon>Bryopsida</taxon>
        <taxon>Funariidae</taxon>
        <taxon>Funariales</taxon>
        <taxon>Funariaceae</taxon>
        <taxon>Physcomitrium</taxon>
    </lineage>
</organism>
<feature type="compositionally biased region" description="Low complexity" evidence="1">
    <location>
        <begin position="18"/>
        <end position="29"/>
    </location>
</feature>
<sequence>MAPYQAIDSQGSPKQFNSKSSSMEMLSVSKDSHNVGKPAVGGGAPFRRDWQAAGTQAMQAPTIRVIHIFAPKIIKTDVANFRSTVQKLTGKSTRKSQRRARTKTVSDVVAEQDCALMAASQGCASLAGQPQWDQETAQKEVLQRLVVDACGTDHLHRSNSGESTTFSMESNTSNDTADLSSPSDFTFPSCTYLQGTQAHYSLGAIPAPFFGSLVSDMVQPSFPVSSPTFSHPSSHGSVGMLDNALQLPPVMDNSFPSFEVDTVETALGPSLLSDVPFSSSLGGAFSGGGLYDLMHQQQYCRLSAVHQSFQGGAFFDQSI</sequence>
<gene>
    <name evidence="4" type="primary">LOC112286320</name>
    <name evidence="3" type="ORF">PHYPA_012950</name>
</gene>
<proteinExistence type="predicted"/>
<dbReference type="GO" id="GO:0005634">
    <property type="term" value="C:nucleus"/>
    <property type="evidence" value="ECO:0000318"/>
    <property type="project" value="GO_Central"/>
</dbReference>
<dbReference type="eggNOG" id="ENOG502S3AS">
    <property type="taxonomic scope" value="Eukaryota"/>
</dbReference>
<dbReference type="Proteomes" id="UP000006727">
    <property type="component" value="Chromosome 9"/>
</dbReference>
<dbReference type="Gramene" id="Pp3c9_19950V3.2">
    <property type="protein sequence ID" value="PAC:32913216.CDS.1"/>
    <property type="gene ID" value="Pp3c9_19950"/>
</dbReference>
<evidence type="ECO:0000256" key="1">
    <source>
        <dbReference type="SAM" id="MobiDB-lite"/>
    </source>
</evidence>
<feature type="region of interest" description="Disordered" evidence="1">
    <location>
        <begin position="1"/>
        <end position="37"/>
    </location>
</feature>